<evidence type="ECO:0000313" key="3">
    <source>
        <dbReference type="Proteomes" id="UP000290365"/>
    </source>
</evidence>
<dbReference type="AlphaFoldDB" id="A0A4P6JM77"/>
<dbReference type="RefSeq" id="WP_129886707.1">
    <property type="nucleotide sequence ID" value="NZ_CP035758.1"/>
</dbReference>
<reference evidence="2 3" key="1">
    <citation type="submission" date="2019-01" db="EMBL/GenBank/DDBJ databases">
        <title>Ktedonosporobacter rubrisoli SCAWS-G2.</title>
        <authorList>
            <person name="Huang Y."/>
            <person name="Yan B."/>
        </authorList>
    </citation>
    <scope>NUCLEOTIDE SEQUENCE [LARGE SCALE GENOMIC DNA]</scope>
    <source>
        <strain evidence="2 3">SCAWS-G2</strain>
    </source>
</reference>
<feature type="compositionally biased region" description="Basic and acidic residues" evidence="1">
    <location>
        <begin position="117"/>
        <end position="126"/>
    </location>
</feature>
<protein>
    <recommendedName>
        <fullName evidence="4">DUF4388 domain-containing protein</fullName>
    </recommendedName>
</protein>
<feature type="region of interest" description="Disordered" evidence="1">
    <location>
        <begin position="107"/>
        <end position="141"/>
    </location>
</feature>
<proteinExistence type="predicted"/>
<evidence type="ECO:0000256" key="1">
    <source>
        <dbReference type="SAM" id="MobiDB-lite"/>
    </source>
</evidence>
<gene>
    <name evidence="2" type="ORF">EPA93_08855</name>
</gene>
<evidence type="ECO:0000313" key="2">
    <source>
        <dbReference type="EMBL" id="QBD76112.1"/>
    </source>
</evidence>
<sequence>MERQGEQGTLLTLDMVLLVLRANRQTCQVRAEVSLAQLATAMGKRKAERGKEHVMGLIELRLQDGQVATAFVYDPAGQTLAAGESALGVARRCGVLSWIVRPLPSTDKLPAPLPPGEPREGRKEEQSFSSQRPPAFPPRRTNLAYNGIDTLPRKHRQVLLLIDGKRGMDELCRILNCTPDQLNAICEDLRAWQLIKFPQNPR</sequence>
<keyword evidence="3" id="KW-1185">Reference proteome</keyword>
<dbReference type="Proteomes" id="UP000290365">
    <property type="component" value="Chromosome"/>
</dbReference>
<dbReference type="EMBL" id="CP035758">
    <property type="protein sequence ID" value="QBD76112.1"/>
    <property type="molecule type" value="Genomic_DNA"/>
</dbReference>
<evidence type="ECO:0008006" key="4">
    <source>
        <dbReference type="Google" id="ProtNLM"/>
    </source>
</evidence>
<name>A0A4P6JM77_KTERU</name>
<accession>A0A4P6JM77</accession>
<dbReference type="KEGG" id="kbs:EPA93_08855"/>
<organism evidence="2 3">
    <name type="scientific">Ktedonosporobacter rubrisoli</name>
    <dbReference type="NCBI Taxonomy" id="2509675"/>
    <lineage>
        <taxon>Bacteria</taxon>
        <taxon>Bacillati</taxon>
        <taxon>Chloroflexota</taxon>
        <taxon>Ktedonobacteria</taxon>
        <taxon>Ktedonobacterales</taxon>
        <taxon>Ktedonosporobacteraceae</taxon>
        <taxon>Ktedonosporobacter</taxon>
    </lineage>
</organism>